<dbReference type="STRING" id="254161.SAMN05216256_11049"/>
<name>A0A1S8DJ97_9GAMM</name>
<gene>
    <name evidence="3" type="ORF">BXT89_02035</name>
</gene>
<dbReference type="GO" id="GO:0010181">
    <property type="term" value="F:FMN binding"/>
    <property type="evidence" value="ECO:0007669"/>
    <property type="project" value="TreeGrafter"/>
</dbReference>
<dbReference type="OrthoDB" id="5563352at2"/>
<organism evidence="3 4">
    <name type="scientific">Halopseudomonas pachastrellae</name>
    <dbReference type="NCBI Taxonomy" id="254161"/>
    <lineage>
        <taxon>Bacteria</taxon>
        <taxon>Pseudomonadati</taxon>
        <taxon>Pseudomonadota</taxon>
        <taxon>Gammaproteobacteria</taxon>
        <taxon>Pseudomonadales</taxon>
        <taxon>Pseudomonadaceae</taxon>
        <taxon>Halopseudomonas</taxon>
    </lineage>
</organism>
<dbReference type="Pfam" id="PF03358">
    <property type="entry name" value="FMN_red"/>
    <property type="match status" value="1"/>
</dbReference>
<dbReference type="PANTHER" id="PTHR30543:SF31">
    <property type="entry name" value="NADPH-DEPENDENT AZOREDUCTASE AZR"/>
    <property type="match status" value="1"/>
</dbReference>
<dbReference type="InterPro" id="IPR050712">
    <property type="entry name" value="NAD(P)H-dep_reductase"/>
</dbReference>
<dbReference type="PANTHER" id="PTHR30543">
    <property type="entry name" value="CHROMATE REDUCTASE"/>
    <property type="match status" value="1"/>
</dbReference>
<dbReference type="RefSeq" id="WP_083724175.1">
    <property type="nucleotide sequence ID" value="NZ_FOUD01000010.1"/>
</dbReference>
<protein>
    <submittedName>
        <fullName evidence="3">NADPH-dependent FMN reductase</fullName>
    </submittedName>
</protein>
<feature type="domain" description="NADPH-dependent FMN reductase-like" evidence="2">
    <location>
        <begin position="3"/>
        <end position="140"/>
    </location>
</feature>
<evidence type="ECO:0000313" key="3">
    <source>
        <dbReference type="EMBL" id="ONM45478.1"/>
    </source>
</evidence>
<evidence type="ECO:0000313" key="4">
    <source>
        <dbReference type="Proteomes" id="UP000242847"/>
    </source>
</evidence>
<dbReference type="InterPro" id="IPR029039">
    <property type="entry name" value="Flavoprotein-like_sf"/>
</dbReference>
<dbReference type="InterPro" id="IPR005025">
    <property type="entry name" value="FMN_Rdtase-like_dom"/>
</dbReference>
<accession>A0A1S8DJ97</accession>
<evidence type="ECO:0000259" key="2">
    <source>
        <dbReference type="Pfam" id="PF03358"/>
    </source>
</evidence>
<dbReference type="AlphaFoldDB" id="A0A1S8DJ97"/>
<dbReference type="GO" id="GO:0005829">
    <property type="term" value="C:cytosol"/>
    <property type="evidence" value="ECO:0007669"/>
    <property type="project" value="TreeGrafter"/>
</dbReference>
<sequence length="199" mass="21515">MQNVAIVAGSSRSDSQTSKVAHFIKQTLTSHHGLDANAVSVIDLGKQPLPLWPDDNADAWPAHEQLLSAADAVIILAPEWHGMACPAIKNFFLYASKAQLAHKPAMLGSISAGVGGAFPISELRASSYKNCRLCYIPEHLIVRDVNHVLNGVEAESEADQRLRDRLAYNLDILLGYSQALAGIRDQIDMSIPAFTNGMS</sequence>
<dbReference type="SUPFAM" id="SSF52218">
    <property type="entry name" value="Flavoproteins"/>
    <property type="match status" value="1"/>
</dbReference>
<dbReference type="GO" id="GO:0016655">
    <property type="term" value="F:oxidoreductase activity, acting on NAD(P)H, quinone or similar compound as acceptor"/>
    <property type="evidence" value="ECO:0007669"/>
    <property type="project" value="UniProtKB-ARBA"/>
</dbReference>
<dbReference type="EMBL" id="MUBC01000003">
    <property type="protein sequence ID" value="ONM45478.1"/>
    <property type="molecule type" value="Genomic_DNA"/>
</dbReference>
<proteinExistence type="predicted"/>
<comment type="caution">
    <text evidence="3">The sequence shown here is derived from an EMBL/GenBank/DDBJ whole genome shotgun (WGS) entry which is preliminary data.</text>
</comment>
<dbReference type="Proteomes" id="UP000242847">
    <property type="component" value="Unassembled WGS sequence"/>
</dbReference>
<reference evidence="3 4" key="1">
    <citation type="submission" date="2017-01" db="EMBL/GenBank/DDBJ databases">
        <title>Draft genome sequence of Pseudomonas pachastrellae type strain CCUG 46540T from a deep sea.</title>
        <authorList>
            <person name="Gomila M."/>
            <person name="Mulet M."/>
            <person name="Lalucat J."/>
            <person name="Garcia-Valdes E."/>
        </authorList>
    </citation>
    <scope>NUCLEOTIDE SEQUENCE [LARGE SCALE GENOMIC DNA]</scope>
    <source>
        <strain evidence="3 4">CCUG 46540</strain>
    </source>
</reference>
<dbReference type="Gene3D" id="3.40.50.360">
    <property type="match status" value="1"/>
</dbReference>
<keyword evidence="1" id="KW-0288">FMN</keyword>
<keyword evidence="4" id="KW-1185">Reference proteome</keyword>
<evidence type="ECO:0000256" key="1">
    <source>
        <dbReference type="ARBA" id="ARBA00022643"/>
    </source>
</evidence>
<keyword evidence="1" id="KW-0285">Flavoprotein</keyword>